<accession>N1MHR6</accession>
<comment type="caution">
    <text evidence="1">The sequence shown here is derived from an EMBL/GenBank/DDBJ whole genome shotgun (WGS) entry which is preliminary data.</text>
</comment>
<gene>
    <name evidence="1" type="ORF">EBBID32_10880</name>
</gene>
<reference evidence="1 2" key="1">
    <citation type="submission" date="2013-03" db="EMBL/GenBank/DDBJ databases">
        <authorList>
            <person name="Le V."/>
        </authorList>
    </citation>
    <scope>NUCLEOTIDE SEQUENCE [LARGE SCALE GENOMIC DNA]</scope>
    <source>
        <strain evidence="1 2">BiD32</strain>
    </source>
</reference>
<evidence type="ECO:0000313" key="1">
    <source>
        <dbReference type="EMBL" id="CCW16750.1"/>
    </source>
</evidence>
<dbReference type="EMBL" id="CAVK010000055">
    <property type="protein sequence ID" value="CCW16750.1"/>
    <property type="molecule type" value="Genomic_DNA"/>
</dbReference>
<evidence type="ECO:0000313" key="2">
    <source>
        <dbReference type="Proteomes" id="UP000013201"/>
    </source>
</evidence>
<proteinExistence type="predicted"/>
<reference evidence="2" key="2">
    <citation type="submission" date="2013-04" db="EMBL/GenBank/DDBJ databases">
        <title>Bisphenol A degrading Sphingobium sp. strain BiD32.</title>
        <authorList>
            <person name="Nielsen J.L."/>
            <person name="Zhou N.A."/>
            <person name="Kjeldal H."/>
        </authorList>
    </citation>
    <scope>NUCLEOTIDE SEQUENCE [LARGE SCALE GENOMIC DNA]</scope>
    <source>
        <strain evidence="2">BiD32</strain>
    </source>
</reference>
<sequence length="147" mass="16275">MKVAGVENSAGLPSQAFWLKCAQVREIALSKVLLFRRHRLPAKDLIAVRVTTKCCNDLADVFGLFHQGSIDRLQVFRGGGSNFSAQADEEVDALEVVGAFAVTEWLGEGDLEPRRIESFIVASCQARQRQFQCGSILRECPRRAPPE</sequence>
<dbReference type="AlphaFoldDB" id="N1MHR6"/>
<name>N1MHR6_9SPHN</name>
<protein>
    <submittedName>
        <fullName evidence="1">Uncharacterized protein</fullName>
    </submittedName>
</protein>
<keyword evidence="2" id="KW-1185">Reference proteome</keyword>
<organism evidence="1 2">
    <name type="scientific">Sphingobium indicum BiD32</name>
    <dbReference type="NCBI Taxonomy" id="1301087"/>
    <lineage>
        <taxon>Bacteria</taxon>
        <taxon>Pseudomonadati</taxon>
        <taxon>Pseudomonadota</taxon>
        <taxon>Alphaproteobacteria</taxon>
        <taxon>Sphingomonadales</taxon>
        <taxon>Sphingomonadaceae</taxon>
        <taxon>Sphingobium</taxon>
    </lineage>
</organism>
<dbReference type="Proteomes" id="UP000013201">
    <property type="component" value="Unassembled WGS sequence"/>
</dbReference>